<evidence type="ECO:0000256" key="3">
    <source>
        <dbReference type="ARBA" id="ARBA00022491"/>
    </source>
</evidence>
<feature type="domain" description="Response regulatory" evidence="12">
    <location>
        <begin position="5"/>
        <end position="115"/>
    </location>
</feature>
<dbReference type="SMART" id="SM00448">
    <property type="entry name" value="REC"/>
    <property type="match status" value="1"/>
</dbReference>
<dbReference type="InterPro" id="IPR001867">
    <property type="entry name" value="OmpR/PhoB-type_DNA-bd"/>
</dbReference>
<dbReference type="InterPro" id="IPR011006">
    <property type="entry name" value="CheY-like_superfamily"/>
</dbReference>
<evidence type="ECO:0000256" key="4">
    <source>
        <dbReference type="ARBA" id="ARBA00022553"/>
    </source>
</evidence>
<keyword evidence="7 11" id="KW-0238">DNA-binding</keyword>
<feature type="DNA-binding region" description="OmpR/PhoB-type" evidence="11">
    <location>
        <begin position="135"/>
        <end position="235"/>
    </location>
</feature>
<dbReference type="GO" id="GO:0006355">
    <property type="term" value="P:regulation of DNA-templated transcription"/>
    <property type="evidence" value="ECO:0007669"/>
    <property type="project" value="InterPro"/>
</dbReference>
<reference evidence="14 15" key="1">
    <citation type="submission" date="2016-10" db="EMBL/GenBank/DDBJ databases">
        <authorList>
            <person name="de Groot N.N."/>
        </authorList>
    </citation>
    <scope>NUCLEOTIDE SEQUENCE [LARGE SCALE GENOMIC DNA]</scope>
    <source>
        <strain evidence="14 15">DSM 15893</strain>
    </source>
</reference>
<dbReference type="Proteomes" id="UP000182692">
    <property type="component" value="Unassembled WGS sequence"/>
</dbReference>
<dbReference type="OrthoDB" id="9802426at2"/>
<dbReference type="RefSeq" id="WP_074926926.1">
    <property type="nucleotide sequence ID" value="NZ_FOWR01000014.1"/>
</dbReference>
<dbReference type="SUPFAM" id="SSF46894">
    <property type="entry name" value="C-terminal effector domain of the bipartite response regulators"/>
    <property type="match status" value="1"/>
</dbReference>
<dbReference type="FunFam" id="1.10.10.10:FF:000099">
    <property type="entry name" value="Two-component system response regulator TorR"/>
    <property type="match status" value="1"/>
</dbReference>
<organism evidence="14 15">
    <name type="scientific">Enterovibrio norvegicus DSM 15893</name>
    <dbReference type="NCBI Taxonomy" id="1121869"/>
    <lineage>
        <taxon>Bacteria</taxon>
        <taxon>Pseudomonadati</taxon>
        <taxon>Pseudomonadota</taxon>
        <taxon>Gammaproteobacteria</taxon>
        <taxon>Vibrionales</taxon>
        <taxon>Vibrionaceae</taxon>
        <taxon>Enterovibrio</taxon>
    </lineage>
</organism>
<dbReference type="Pfam" id="PF00072">
    <property type="entry name" value="Response_reg"/>
    <property type="match status" value="1"/>
</dbReference>
<dbReference type="PROSITE" id="PS51755">
    <property type="entry name" value="OMPR_PHOB"/>
    <property type="match status" value="1"/>
</dbReference>
<feature type="modified residue" description="4-aspartylphosphate" evidence="10">
    <location>
        <position position="51"/>
    </location>
</feature>
<dbReference type="Gene3D" id="3.40.50.2300">
    <property type="match status" value="1"/>
</dbReference>
<evidence type="ECO:0000256" key="8">
    <source>
        <dbReference type="ARBA" id="ARBA00023159"/>
    </source>
</evidence>
<dbReference type="GO" id="GO:0000156">
    <property type="term" value="F:phosphorelay response regulator activity"/>
    <property type="evidence" value="ECO:0007669"/>
    <property type="project" value="TreeGrafter"/>
</dbReference>
<name>A0A1I5Q8N5_9GAMM</name>
<evidence type="ECO:0000256" key="6">
    <source>
        <dbReference type="ARBA" id="ARBA00023015"/>
    </source>
</evidence>
<evidence type="ECO:0000256" key="7">
    <source>
        <dbReference type="ARBA" id="ARBA00023125"/>
    </source>
</evidence>
<dbReference type="SUPFAM" id="SSF52172">
    <property type="entry name" value="CheY-like"/>
    <property type="match status" value="1"/>
</dbReference>
<dbReference type="Gene3D" id="6.10.250.690">
    <property type="match status" value="1"/>
</dbReference>
<dbReference type="InterPro" id="IPR036388">
    <property type="entry name" value="WH-like_DNA-bd_sf"/>
</dbReference>
<dbReference type="GO" id="GO:0000976">
    <property type="term" value="F:transcription cis-regulatory region binding"/>
    <property type="evidence" value="ECO:0007669"/>
    <property type="project" value="TreeGrafter"/>
</dbReference>
<dbReference type="InterPro" id="IPR039420">
    <property type="entry name" value="WalR-like"/>
</dbReference>
<keyword evidence="2" id="KW-0963">Cytoplasm</keyword>
<keyword evidence="3" id="KW-0678">Repressor</keyword>
<dbReference type="CDD" id="cd00383">
    <property type="entry name" value="trans_reg_C"/>
    <property type="match status" value="1"/>
</dbReference>
<dbReference type="GO" id="GO:0005829">
    <property type="term" value="C:cytosol"/>
    <property type="evidence" value="ECO:0007669"/>
    <property type="project" value="TreeGrafter"/>
</dbReference>
<evidence type="ECO:0000256" key="10">
    <source>
        <dbReference type="PROSITE-ProRule" id="PRU00169"/>
    </source>
</evidence>
<keyword evidence="4 10" id="KW-0597">Phosphoprotein</keyword>
<sequence length="249" mass="27638">MKPARIVIVDDEASIRDVLSDALSQQGHDVVCAANGQEMAAVGAVDLAVIDLRLDNEDGLQLAREVRETSNIPIMMLTGKGDETDKIVGLEVAADDYMLKPFNLREFTARITALLRRSFAPRALSAGTEPVTTEETVYRFSSWTLNATRRQLTHEDGHQPVLTHGEFTLLEALVSAPHRVLSREQLIVQTHGYNCDSLDRTIDVLILRLRRKIEPNPRVPSLIKTERGIGYVFAHDVLRSSGVNQDAFA</sequence>
<dbReference type="Pfam" id="PF00486">
    <property type="entry name" value="Trans_reg_C"/>
    <property type="match status" value="1"/>
</dbReference>
<accession>A0A1I5Q8N5</accession>
<dbReference type="PANTHER" id="PTHR48111:SF55">
    <property type="entry name" value="AEROBIC RESPIRATION CONTROL PROTEIN ARCA"/>
    <property type="match status" value="1"/>
</dbReference>
<comment type="subcellular location">
    <subcellularLocation>
        <location evidence="1">Cytoplasm</location>
    </subcellularLocation>
</comment>
<keyword evidence="9" id="KW-0804">Transcription</keyword>
<dbReference type="SMART" id="SM00862">
    <property type="entry name" value="Trans_reg_C"/>
    <property type="match status" value="1"/>
</dbReference>
<keyword evidence="5" id="KW-0902">Two-component regulatory system</keyword>
<feature type="domain" description="OmpR/PhoB-type" evidence="13">
    <location>
        <begin position="135"/>
        <end position="235"/>
    </location>
</feature>
<evidence type="ECO:0000259" key="13">
    <source>
        <dbReference type="PROSITE" id="PS51755"/>
    </source>
</evidence>
<dbReference type="AlphaFoldDB" id="A0A1I5Q8N5"/>
<dbReference type="InterPro" id="IPR001789">
    <property type="entry name" value="Sig_transdc_resp-reg_receiver"/>
</dbReference>
<keyword evidence="8" id="KW-0010">Activator</keyword>
<evidence type="ECO:0000256" key="2">
    <source>
        <dbReference type="ARBA" id="ARBA00022490"/>
    </source>
</evidence>
<evidence type="ECO:0000256" key="5">
    <source>
        <dbReference type="ARBA" id="ARBA00023012"/>
    </source>
</evidence>
<evidence type="ECO:0000313" key="14">
    <source>
        <dbReference type="EMBL" id="SFP42589.1"/>
    </source>
</evidence>
<dbReference type="PROSITE" id="PS50110">
    <property type="entry name" value="RESPONSE_REGULATORY"/>
    <property type="match status" value="1"/>
</dbReference>
<protein>
    <submittedName>
        <fullName evidence="14">Two-component system, OmpR family, response regulator</fullName>
    </submittedName>
</protein>
<evidence type="ECO:0000313" key="15">
    <source>
        <dbReference type="Proteomes" id="UP000182692"/>
    </source>
</evidence>
<dbReference type="GO" id="GO:0032993">
    <property type="term" value="C:protein-DNA complex"/>
    <property type="evidence" value="ECO:0007669"/>
    <property type="project" value="TreeGrafter"/>
</dbReference>
<dbReference type="InterPro" id="IPR016032">
    <property type="entry name" value="Sig_transdc_resp-reg_C-effctor"/>
</dbReference>
<evidence type="ECO:0000256" key="9">
    <source>
        <dbReference type="ARBA" id="ARBA00023163"/>
    </source>
</evidence>
<evidence type="ECO:0000256" key="1">
    <source>
        <dbReference type="ARBA" id="ARBA00004496"/>
    </source>
</evidence>
<dbReference type="GeneID" id="35871318"/>
<evidence type="ECO:0000259" key="12">
    <source>
        <dbReference type="PROSITE" id="PS50110"/>
    </source>
</evidence>
<dbReference type="Gene3D" id="1.10.10.10">
    <property type="entry name" value="Winged helix-like DNA-binding domain superfamily/Winged helix DNA-binding domain"/>
    <property type="match status" value="1"/>
</dbReference>
<dbReference type="PANTHER" id="PTHR48111">
    <property type="entry name" value="REGULATOR OF RPOS"/>
    <property type="match status" value="1"/>
</dbReference>
<keyword evidence="6" id="KW-0805">Transcription regulation</keyword>
<evidence type="ECO:0000256" key="11">
    <source>
        <dbReference type="PROSITE-ProRule" id="PRU01091"/>
    </source>
</evidence>
<dbReference type="EMBL" id="FOWR01000014">
    <property type="protein sequence ID" value="SFP42589.1"/>
    <property type="molecule type" value="Genomic_DNA"/>
</dbReference>
<dbReference type="STRING" id="1121869.SAMN03084138_02167"/>
<proteinExistence type="predicted"/>
<gene>
    <name evidence="14" type="ORF">SAMN03084138_02167</name>
</gene>